<gene>
    <name evidence="9" type="ORF">FD17_GL000499</name>
</gene>
<dbReference type="GO" id="GO:0006465">
    <property type="term" value="P:signal peptide processing"/>
    <property type="evidence" value="ECO:0007669"/>
    <property type="project" value="InterPro"/>
</dbReference>
<feature type="active site" evidence="6">
    <location>
        <position position="82"/>
    </location>
</feature>
<keyword evidence="7" id="KW-1133">Transmembrane helix</keyword>
<dbReference type="Proteomes" id="UP000051581">
    <property type="component" value="Unassembled WGS sequence"/>
</dbReference>
<dbReference type="PANTHER" id="PTHR43390:SF1">
    <property type="entry name" value="CHLOROPLAST PROCESSING PEPTIDASE"/>
    <property type="match status" value="1"/>
</dbReference>
<keyword evidence="7" id="KW-0645">Protease</keyword>
<keyword evidence="5 7" id="KW-0378">Hydrolase</keyword>
<dbReference type="NCBIfam" id="TIGR02227">
    <property type="entry name" value="sigpep_I_bact"/>
    <property type="match status" value="1"/>
</dbReference>
<evidence type="ECO:0000313" key="9">
    <source>
        <dbReference type="EMBL" id="KRK88200.1"/>
    </source>
</evidence>
<organism evidence="9 10">
    <name type="scientific">Lentilactobacillus sunkii DSM 19904</name>
    <dbReference type="NCBI Taxonomy" id="1423808"/>
    <lineage>
        <taxon>Bacteria</taxon>
        <taxon>Bacillati</taxon>
        <taxon>Bacillota</taxon>
        <taxon>Bacilli</taxon>
        <taxon>Lactobacillales</taxon>
        <taxon>Lactobacillaceae</taxon>
        <taxon>Lentilactobacillus</taxon>
    </lineage>
</organism>
<dbReference type="GO" id="GO:0009003">
    <property type="term" value="F:signal peptidase activity"/>
    <property type="evidence" value="ECO:0007669"/>
    <property type="project" value="UniProtKB-EC"/>
</dbReference>
<comment type="caution">
    <text evidence="9">The sequence shown here is derived from an EMBL/GenBank/DDBJ whole genome shotgun (WGS) entry which is preliminary data.</text>
</comment>
<dbReference type="CDD" id="cd06530">
    <property type="entry name" value="S26_SPase_I"/>
    <property type="match status" value="1"/>
</dbReference>
<evidence type="ECO:0000313" key="10">
    <source>
        <dbReference type="Proteomes" id="UP000051581"/>
    </source>
</evidence>
<dbReference type="GO" id="GO:0005886">
    <property type="term" value="C:plasma membrane"/>
    <property type="evidence" value="ECO:0007669"/>
    <property type="project" value="UniProtKB-SubCell"/>
</dbReference>
<dbReference type="RefSeq" id="WP_057825238.1">
    <property type="nucleotide sequence ID" value="NZ_AZEA01000011.1"/>
</dbReference>
<dbReference type="PROSITE" id="PS00760">
    <property type="entry name" value="SPASE_I_2"/>
    <property type="match status" value="1"/>
</dbReference>
<keyword evidence="7" id="KW-0812">Transmembrane</keyword>
<comment type="catalytic activity">
    <reaction evidence="1 7">
        <text>Cleavage of hydrophobic, N-terminal signal or leader sequences from secreted and periplasmic proteins.</text>
        <dbReference type="EC" id="3.4.21.89"/>
    </reaction>
</comment>
<feature type="domain" description="Peptidase S26" evidence="8">
    <location>
        <begin position="8"/>
        <end position="182"/>
    </location>
</feature>
<evidence type="ECO:0000256" key="7">
    <source>
        <dbReference type="RuleBase" id="RU362042"/>
    </source>
</evidence>
<evidence type="ECO:0000256" key="5">
    <source>
        <dbReference type="ARBA" id="ARBA00022801"/>
    </source>
</evidence>
<dbReference type="PATRIC" id="fig|1423808.3.peg.504"/>
<dbReference type="SUPFAM" id="SSF51306">
    <property type="entry name" value="LexA/Signal peptidase"/>
    <property type="match status" value="1"/>
</dbReference>
<dbReference type="InterPro" id="IPR036286">
    <property type="entry name" value="LexA/Signal_pep-like_sf"/>
</dbReference>
<dbReference type="InterPro" id="IPR000223">
    <property type="entry name" value="Pept_S26A_signal_pept_1"/>
</dbReference>
<comment type="subcellular location">
    <subcellularLocation>
        <location evidence="2">Cell membrane</location>
        <topology evidence="2">Single-pass type II membrane protein</topology>
    </subcellularLocation>
    <subcellularLocation>
        <location evidence="7">Membrane</location>
        <topology evidence="7">Single-pass type II membrane protein</topology>
    </subcellularLocation>
</comment>
<sequence>MRIIKSIFSWILPIVIGLGLALLLKTYIISPVRVDGDSMMPNLQNNEHVVILKTKPIKRLSVVVFNAYKLAPDTNPKTEFVKRVIGIPGDRITYTKTGHLYVNGKYIKQPFISRQQQTTGTLSNVDDNGFNLSILSKKWNKGKQTAVVPKGHYFVMGDNRNISYDSRYWGFVPKSHMEGVVYTFPWDSNRSEINNYG</sequence>
<dbReference type="EMBL" id="AZEA01000011">
    <property type="protein sequence ID" value="KRK88200.1"/>
    <property type="molecule type" value="Genomic_DNA"/>
</dbReference>
<evidence type="ECO:0000259" key="8">
    <source>
        <dbReference type="Pfam" id="PF10502"/>
    </source>
</evidence>
<dbReference type="GO" id="GO:0004252">
    <property type="term" value="F:serine-type endopeptidase activity"/>
    <property type="evidence" value="ECO:0007669"/>
    <property type="project" value="InterPro"/>
</dbReference>
<evidence type="ECO:0000256" key="4">
    <source>
        <dbReference type="ARBA" id="ARBA00013208"/>
    </source>
</evidence>
<accession>A0A0R1KY41</accession>
<feature type="active site" evidence="6">
    <location>
        <position position="38"/>
    </location>
</feature>
<proteinExistence type="inferred from homology"/>
<evidence type="ECO:0000256" key="6">
    <source>
        <dbReference type="PIRSR" id="PIRSR600223-1"/>
    </source>
</evidence>
<dbReference type="OrthoDB" id="9802919at2"/>
<name>A0A0R1KY41_9LACO</name>
<reference evidence="9 10" key="1">
    <citation type="journal article" date="2015" name="Genome Announc.">
        <title>Expanding the biotechnology potential of lactobacilli through comparative genomics of 213 strains and associated genera.</title>
        <authorList>
            <person name="Sun Z."/>
            <person name="Harris H.M."/>
            <person name="McCann A."/>
            <person name="Guo C."/>
            <person name="Argimon S."/>
            <person name="Zhang W."/>
            <person name="Yang X."/>
            <person name="Jeffery I.B."/>
            <person name="Cooney J.C."/>
            <person name="Kagawa T.F."/>
            <person name="Liu W."/>
            <person name="Song Y."/>
            <person name="Salvetti E."/>
            <person name="Wrobel A."/>
            <person name="Rasinkangas P."/>
            <person name="Parkhill J."/>
            <person name="Rea M.C."/>
            <person name="O'Sullivan O."/>
            <person name="Ritari J."/>
            <person name="Douillard F.P."/>
            <person name="Paul Ross R."/>
            <person name="Yang R."/>
            <person name="Briner A.E."/>
            <person name="Felis G.E."/>
            <person name="de Vos W.M."/>
            <person name="Barrangou R."/>
            <person name="Klaenhammer T.R."/>
            <person name="Caufield P.W."/>
            <person name="Cui Y."/>
            <person name="Zhang H."/>
            <person name="O'Toole P.W."/>
        </authorList>
    </citation>
    <scope>NUCLEOTIDE SEQUENCE [LARGE SCALE GENOMIC DNA]</scope>
    <source>
        <strain evidence="9 10">DSM 19904</strain>
    </source>
</reference>
<dbReference type="PROSITE" id="PS00761">
    <property type="entry name" value="SPASE_I_3"/>
    <property type="match status" value="1"/>
</dbReference>
<dbReference type="PANTHER" id="PTHR43390">
    <property type="entry name" value="SIGNAL PEPTIDASE I"/>
    <property type="match status" value="1"/>
</dbReference>
<dbReference type="InterPro" id="IPR019533">
    <property type="entry name" value="Peptidase_S26"/>
</dbReference>
<evidence type="ECO:0000256" key="3">
    <source>
        <dbReference type="ARBA" id="ARBA00009370"/>
    </source>
</evidence>
<comment type="similarity">
    <text evidence="3 7">Belongs to the peptidase S26 family.</text>
</comment>
<dbReference type="EC" id="3.4.21.89" evidence="4 7"/>
<dbReference type="AlphaFoldDB" id="A0A0R1KY41"/>
<dbReference type="PRINTS" id="PR00727">
    <property type="entry name" value="LEADERPTASE"/>
</dbReference>
<keyword evidence="7" id="KW-0472">Membrane</keyword>
<evidence type="ECO:0000256" key="1">
    <source>
        <dbReference type="ARBA" id="ARBA00000677"/>
    </source>
</evidence>
<protein>
    <recommendedName>
        <fullName evidence="4 7">Signal peptidase I</fullName>
        <ecNumber evidence="4 7">3.4.21.89</ecNumber>
    </recommendedName>
</protein>
<dbReference type="Gene3D" id="2.10.109.10">
    <property type="entry name" value="Umud Fragment, subunit A"/>
    <property type="match status" value="1"/>
</dbReference>
<dbReference type="Pfam" id="PF10502">
    <property type="entry name" value="Peptidase_S26"/>
    <property type="match status" value="1"/>
</dbReference>
<feature type="transmembrane region" description="Helical" evidence="7">
    <location>
        <begin position="7"/>
        <end position="28"/>
    </location>
</feature>
<dbReference type="InterPro" id="IPR019757">
    <property type="entry name" value="Pept_S26A_signal_pept_1_Lys-AS"/>
</dbReference>
<dbReference type="InterPro" id="IPR019758">
    <property type="entry name" value="Pept_S26A_signal_pept_1_CS"/>
</dbReference>
<evidence type="ECO:0000256" key="2">
    <source>
        <dbReference type="ARBA" id="ARBA00004401"/>
    </source>
</evidence>
<keyword evidence="10" id="KW-1185">Reference proteome</keyword>